<proteinExistence type="predicted"/>
<gene>
    <name evidence="2" type="ORF">SLEP1_g28718</name>
</gene>
<dbReference type="Proteomes" id="UP001054252">
    <property type="component" value="Unassembled WGS sequence"/>
</dbReference>
<evidence type="ECO:0000313" key="3">
    <source>
        <dbReference type="Proteomes" id="UP001054252"/>
    </source>
</evidence>
<feature type="compositionally biased region" description="Basic and acidic residues" evidence="1">
    <location>
        <begin position="42"/>
        <end position="52"/>
    </location>
</feature>
<organism evidence="2 3">
    <name type="scientific">Rubroshorea leprosula</name>
    <dbReference type="NCBI Taxonomy" id="152421"/>
    <lineage>
        <taxon>Eukaryota</taxon>
        <taxon>Viridiplantae</taxon>
        <taxon>Streptophyta</taxon>
        <taxon>Embryophyta</taxon>
        <taxon>Tracheophyta</taxon>
        <taxon>Spermatophyta</taxon>
        <taxon>Magnoliopsida</taxon>
        <taxon>eudicotyledons</taxon>
        <taxon>Gunneridae</taxon>
        <taxon>Pentapetalae</taxon>
        <taxon>rosids</taxon>
        <taxon>malvids</taxon>
        <taxon>Malvales</taxon>
        <taxon>Dipterocarpaceae</taxon>
        <taxon>Rubroshorea</taxon>
    </lineage>
</organism>
<evidence type="ECO:0000313" key="2">
    <source>
        <dbReference type="EMBL" id="GKV18320.1"/>
    </source>
</evidence>
<sequence>MHFDERPIVPPCSSSYRGSSSVSRPHAEQRVEVAPSSSRRRTHEDSNAKDDVPLIWQRMSSEAQPVQPVMVHSSNVPPTSARDAVKTMPASTSASDPRIVYLEGFS</sequence>
<feature type="region of interest" description="Disordered" evidence="1">
    <location>
        <begin position="1"/>
        <end position="94"/>
    </location>
</feature>
<name>A0AAV5K1N9_9ROSI</name>
<reference evidence="2 3" key="1">
    <citation type="journal article" date="2021" name="Commun. Biol.">
        <title>The genome of Shorea leprosula (Dipterocarpaceae) highlights the ecological relevance of drought in aseasonal tropical rainforests.</title>
        <authorList>
            <person name="Ng K.K.S."/>
            <person name="Kobayashi M.J."/>
            <person name="Fawcett J.A."/>
            <person name="Hatakeyama M."/>
            <person name="Paape T."/>
            <person name="Ng C.H."/>
            <person name="Ang C.C."/>
            <person name="Tnah L.H."/>
            <person name="Lee C.T."/>
            <person name="Nishiyama T."/>
            <person name="Sese J."/>
            <person name="O'Brien M.J."/>
            <person name="Copetti D."/>
            <person name="Mohd Noor M.I."/>
            <person name="Ong R.C."/>
            <person name="Putra M."/>
            <person name="Sireger I.Z."/>
            <person name="Indrioko S."/>
            <person name="Kosugi Y."/>
            <person name="Izuno A."/>
            <person name="Isagi Y."/>
            <person name="Lee S.L."/>
            <person name="Shimizu K.K."/>
        </authorList>
    </citation>
    <scope>NUCLEOTIDE SEQUENCE [LARGE SCALE GENOMIC DNA]</scope>
    <source>
        <strain evidence="2">214</strain>
    </source>
</reference>
<comment type="caution">
    <text evidence="2">The sequence shown here is derived from an EMBL/GenBank/DDBJ whole genome shotgun (WGS) entry which is preliminary data.</text>
</comment>
<accession>A0AAV5K1N9</accession>
<dbReference type="EMBL" id="BPVZ01000050">
    <property type="protein sequence ID" value="GKV18320.1"/>
    <property type="molecule type" value="Genomic_DNA"/>
</dbReference>
<keyword evidence="3" id="KW-1185">Reference proteome</keyword>
<feature type="compositionally biased region" description="Low complexity" evidence="1">
    <location>
        <begin position="13"/>
        <end position="23"/>
    </location>
</feature>
<protein>
    <submittedName>
        <fullName evidence="2">Uncharacterized protein</fullName>
    </submittedName>
</protein>
<evidence type="ECO:0000256" key="1">
    <source>
        <dbReference type="SAM" id="MobiDB-lite"/>
    </source>
</evidence>
<dbReference type="AlphaFoldDB" id="A0AAV5K1N9"/>